<evidence type="ECO:0000313" key="6">
    <source>
        <dbReference type="Proteomes" id="UP000198992"/>
    </source>
</evidence>
<dbReference type="SMART" id="SM00342">
    <property type="entry name" value="HTH_ARAC"/>
    <property type="match status" value="1"/>
</dbReference>
<dbReference type="Proteomes" id="UP000198992">
    <property type="component" value="Unassembled WGS sequence"/>
</dbReference>
<reference evidence="5 6" key="1">
    <citation type="submission" date="2016-10" db="EMBL/GenBank/DDBJ databases">
        <authorList>
            <person name="de Groot N.N."/>
        </authorList>
    </citation>
    <scope>NUCLEOTIDE SEQUENCE [LARGE SCALE GENOMIC DNA]</scope>
    <source>
        <strain evidence="5 6">MT12</strain>
    </source>
</reference>
<dbReference type="OrthoDB" id="9805730at2"/>
<protein>
    <submittedName>
        <fullName evidence="5">Transcriptional regulator, AraC family</fullName>
    </submittedName>
</protein>
<keyword evidence="1" id="KW-0805">Transcription regulation</keyword>
<dbReference type="Pfam" id="PF12833">
    <property type="entry name" value="HTH_18"/>
    <property type="match status" value="1"/>
</dbReference>
<dbReference type="Gene3D" id="1.10.10.60">
    <property type="entry name" value="Homeodomain-like"/>
    <property type="match status" value="1"/>
</dbReference>
<keyword evidence="2" id="KW-0238">DNA-binding</keyword>
<dbReference type="GO" id="GO:0005829">
    <property type="term" value="C:cytosol"/>
    <property type="evidence" value="ECO:0007669"/>
    <property type="project" value="TreeGrafter"/>
</dbReference>
<evidence type="ECO:0000259" key="4">
    <source>
        <dbReference type="PROSITE" id="PS01124"/>
    </source>
</evidence>
<evidence type="ECO:0000313" key="5">
    <source>
        <dbReference type="EMBL" id="SEC67466.1"/>
    </source>
</evidence>
<dbReference type="InterPro" id="IPR032687">
    <property type="entry name" value="AraC-type_N"/>
</dbReference>
<dbReference type="AlphaFoldDB" id="A0A1H4UFB0"/>
<sequence length="349" mass="38747">MRSRATVSALAVLDLYDLLLASGAATKNQLLEAGLDREAMIDCSIGAPPAEEQRLPEAHLLALWRAAANNTEVPHIGLLVGQTYNPSMRGVLASLLCHCRDVGEALQVFQHHIALMNPSERWVSSIRGGSLVLTISFAPDRLYPRPALERSMSALVTWIAEQTGIHVTPAACTFAFPRPSYHGRYAEVFGNALSFGGDITCMHLPSEVLNRPIRGANSYLKQVLQERAQQALQRIEIESVFVGKVRQRIRLSLHRGLGIGDVCNALHVSRPTLYRRLKREGTSYTELLAVVRKELAYQQIQQGRPVVCVSDNLGFKDVSSFHRAFRRWFKQSPGALRARLRVQHNGASQ</sequence>
<dbReference type="PANTHER" id="PTHR47894">
    <property type="entry name" value="HTH-TYPE TRANSCRIPTIONAL REGULATOR GADX"/>
    <property type="match status" value="1"/>
</dbReference>
<keyword evidence="3" id="KW-0804">Transcription</keyword>
<name>A0A1H4UFB0_9BRAD</name>
<dbReference type="SUPFAM" id="SSF46689">
    <property type="entry name" value="Homeodomain-like"/>
    <property type="match status" value="1"/>
</dbReference>
<dbReference type="EMBL" id="FNTH01000001">
    <property type="protein sequence ID" value="SEC67466.1"/>
    <property type="molecule type" value="Genomic_DNA"/>
</dbReference>
<dbReference type="InterPro" id="IPR009057">
    <property type="entry name" value="Homeodomain-like_sf"/>
</dbReference>
<dbReference type="InterPro" id="IPR018060">
    <property type="entry name" value="HTH_AraC"/>
</dbReference>
<dbReference type="PROSITE" id="PS01124">
    <property type="entry name" value="HTH_ARAC_FAMILY_2"/>
    <property type="match status" value="1"/>
</dbReference>
<dbReference type="GO" id="GO:0000976">
    <property type="term" value="F:transcription cis-regulatory region binding"/>
    <property type="evidence" value="ECO:0007669"/>
    <property type="project" value="TreeGrafter"/>
</dbReference>
<feature type="domain" description="HTH araC/xylS-type" evidence="4">
    <location>
        <begin position="243"/>
        <end position="339"/>
    </location>
</feature>
<evidence type="ECO:0000256" key="2">
    <source>
        <dbReference type="ARBA" id="ARBA00023125"/>
    </source>
</evidence>
<dbReference type="Pfam" id="PF12625">
    <property type="entry name" value="Arabinose_bd"/>
    <property type="match status" value="1"/>
</dbReference>
<dbReference type="RefSeq" id="WP_092115702.1">
    <property type="nucleotide sequence ID" value="NZ_FNTH01000001.1"/>
</dbReference>
<organism evidence="5 6">
    <name type="scientific">Bradyrhizobium erythrophlei</name>
    <dbReference type="NCBI Taxonomy" id="1437360"/>
    <lineage>
        <taxon>Bacteria</taxon>
        <taxon>Pseudomonadati</taxon>
        <taxon>Pseudomonadota</taxon>
        <taxon>Alphaproteobacteria</taxon>
        <taxon>Hyphomicrobiales</taxon>
        <taxon>Nitrobacteraceae</taxon>
        <taxon>Bradyrhizobium</taxon>
    </lineage>
</organism>
<accession>A0A1H4UFB0</accession>
<dbReference type="GO" id="GO:0003700">
    <property type="term" value="F:DNA-binding transcription factor activity"/>
    <property type="evidence" value="ECO:0007669"/>
    <property type="project" value="InterPro"/>
</dbReference>
<gene>
    <name evidence="5" type="ORF">SAMN05444164_2438</name>
</gene>
<evidence type="ECO:0000256" key="1">
    <source>
        <dbReference type="ARBA" id="ARBA00023015"/>
    </source>
</evidence>
<evidence type="ECO:0000256" key="3">
    <source>
        <dbReference type="ARBA" id="ARBA00023163"/>
    </source>
</evidence>
<proteinExistence type="predicted"/>
<dbReference type="PANTHER" id="PTHR47894:SF1">
    <property type="entry name" value="HTH-TYPE TRANSCRIPTIONAL REGULATOR VQSM"/>
    <property type="match status" value="1"/>
</dbReference>